<gene>
    <name evidence="1" type="ORF">PLXY2_LOCUS4744</name>
</gene>
<dbReference type="EMBL" id="CAJHNJ030000013">
    <property type="protein sequence ID" value="CAG9111970.1"/>
    <property type="molecule type" value="Genomic_DNA"/>
</dbReference>
<accession>A0A8S4E8E3</accession>
<dbReference type="KEGG" id="pxy:105384472"/>
<comment type="caution">
    <text evidence="1">The sequence shown here is derived from an EMBL/GenBank/DDBJ whole genome shotgun (WGS) entry which is preliminary data.</text>
</comment>
<dbReference type="OrthoDB" id="7983979at2759"/>
<dbReference type="Proteomes" id="UP000653454">
    <property type="component" value="Unassembled WGS sequence"/>
</dbReference>
<protein>
    <submittedName>
        <fullName evidence="1">(diamondback moth) hypothetical protein</fullName>
    </submittedName>
</protein>
<name>A0A8S4E8E3_PLUXY</name>
<proteinExistence type="predicted"/>
<dbReference type="AlphaFoldDB" id="A0A8S4E8E3"/>
<evidence type="ECO:0000313" key="1">
    <source>
        <dbReference type="EMBL" id="CAG9111970.1"/>
    </source>
</evidence>
<evidence type="ECO:0000313" key="2">
    <source>
        <dbReference type="Proteomes" id="UP000653454"/>
    </source>
</evidence>
<reference evidence="1" key="1">
    <citation type="submission" date="2020-11" db="EMBL/GenBank/DDBJ databases">
        <authorList>
            <person name="Whiteford S."/>
        </authorList>
    </citation>
    <scope>NUCLEOTIDE SEQUENCE</scope>
</reference>
<sequence>MVLKGSCVKINQALLYILVWSSLMYQVSTLLCYQTACAGCKQGDRRTRARSTVDCSNAARADVNWILRDRVVGNKFPKKPDKPMCLFFYAHVGFRYDVVRGCVGELEDAITACESMKAHVRKNDRYNYARCNICRGDRCNNTNRVVTHYALLWVLFGMLCLCR</sequence>
<keyword evidence="2" id="KW-1185">Reference proteome</keyword>
<organism evidence="1 2">
    <name type="scientific">Plutella xylostella</name>
    <name type="common">Diamondback moth</name>
    <name type="synonym">Plutella maculipennis</name>
    <dbReference type="NCBI Taxonomy" id="51655"/>
    <lineage>
        <taxon>Eukaryota</taxon>
        <taxon>Metazoa</taxon>
        <taxon>Ecdysozoa</taxon>
        <taxon>Arthropoda</taxon>
        <taxon>Hexapoda</taxon>
        <taxon>Insecta</taxon>
        <taxon>Pterygota</taxon>
        <taxon>Neoptera</taxon>
        <taxon>Endopterygota</taxon>
        <taxon>Lepidoptera</taxon>
        <taxon>Glossata</taxon>
        <taxon>Ditrysia</taxon>
        <taxon>Yponomeutoidea</taxon>
        <taxon>Plutellidae</taxon>
        <taxon>Plutella</taxon>
    </lineage>
</organism>